<organism evidence="4 5">
    <name type="scientific">Lutzomyia longipalpis</name>
    <name type="common">Sand fly</name>
    <dbReference type="NCBI Taxonomy" id="7200"/>
    <lineage>
        <taxon>Eukaryota</taxon>
        <taxon>Metazoa</taxon>
        <taxon>Ecdysozoa</taxon>
        <taxon>Arthropoda</taxon>
        <taxon>Hexapoda</taxon>
        <taxon>Insecta</taxon>
        <taxon>Pterygota</taxon>
        <taxon>Neoptera</taxon>
        <taxon>Endopterygota</taxon>
        <taxon>Diptera</taxon>
        <taxon>Nematocera</taxon>
        <taxon>Psychodoidea</taxon>
        <taxon>Psychodidae</taxon>
        <taxon>Lutzomyia</taxon>
        <taxon>Lutzomyia</taxon>
    </lineage>
</organism>
<reference evidence="3" key="2">
    <citation type="journal article" date="2020" name="BMC">
        <title>Leishmania infection induces a limited differential gene expression in the sand fly midgut.</title>
        <authorList>
            <person name="Coutinho-Abreu I.V."/>
            <person name="Serafim T.D."/>
            <person name="Meneses C."/>
            <person name="Kamhawi S."/>
            <person name="Oliveira F."/>
            <person name="Valenzuela J.G."/>
        </authorList>
    </citation>
    <scope>NUCLEOTIDE SEQUENCE</scope>
    <source>
        <strain evidence="3">Jacobina</strain>
        <tissue evidence="3">Midgut</tissue>
    </source>
</reference>
<dbReference type="VEuPathDB" id="VectorBase:LLONM1_000871"/>
<sequence>MNRYTLQERAQIVCSFLRNNQCMRQMRNEFRARFPGRPLPDGRTVRRLINRFESSGTVQGAPRSGRPSVRNEEFVESVRESVRNAPSTSTRKRAAQLRASRTTLRSDKKLLECTGIDFHASDFFKTPLMQIRARGLKTLSSTASQTAAKVDFISLPQSTPIDATKCLDMNEESIIHVNQSESVTTIDVLSETLKRLNFIGGSSKRTPQCVKKVKDDDLEDFSTPKQVKKMENLTNITSGMLMLRLL</sequence>
<reference evidence="5" key="1">
    <citation type="submission" date="2012-05" db="EMBL/GenBank/DDBJ databases">
        <title>Whole Genome Assembly of Lutzomyia longipalpis.</title>
        <authorList>
            <person name="Richards S."/>
            <person name="Qu C."/>
            <person name="Dillon R."/>
            <person name="Worley K."/>
            <person name="Scherer S."/>
            <person name="Batterton M."/>
            <person name="Taylor A."/>
            <person name="Hawes A."/>
            <person name="Hernandez B."/>
            <person name="Kovar C."/>
            <person name="Mandapat C."/>
            <person name="Pham C."/>
            <person name="Qu C."/>
            <person name="Jing C."/>
            <person name="Bess C."/>
            <person name="Bandaranaike D."/>
            <person name="Ngo D."/>
            <person name="Ongeri F."/>
            <person name="Arias F."/>
            <person name="Lara F."/>
            <person name="Weissenberger G."/>
            <person name="Kamau G."/>
            <person name="Han H."/>
            <person name="Shen H."/>
            <person name="Dinh H."/>
            <person name="Khalil I."/>
            <person name="Jones J."/>
            <person name="Shafer J."/>
            <person name="Jayaseelan J."/>
            <person name="Quiroz J."/>
            <person name="Blankenburg K."/>
            <person name="Nguyen L."/>
            <person name="Jackson L."/>
            <person name="Francisco L."/>
            <person name="Tang L.-Y."/>
            <person name="Pu L.-L."/>
            <person name="Perales L."/>
            <person name="Lorensuhewa L."/>
            <person name="Munidasa M."/>
            <person name="Coyle M."/>
            <person name="Taylor M."/>
            <person name="Puazo M."/>
            <person name="Firestine M."/>
            <person name="Scheel M."/>
            <person name="Javaid M."/>
            <person name="Wang M."/>
            <person name="Li M."/>
            <person name="Tabassum N."/>
            <person name="Saada N."/>
            <person name="Osuji N."/>
            <person name="Aqrawi P."/>
            <person name="Fu Q."/>
            <person name="Thornton R."/>
            <person name="Raj R."/>
            <person name="Goodspeed R."/>
            <person name="Mata R."/>
            <person name="Najjar R."/>
            <person name="Gubbala S."/>
            <person name="Lee S."/>
            <person name="Denson S."/>
            <person name="Patil S."/>
            <person name="Macmil S."/>
            <person name="Qi S."/>
            <person name="Matskevitch T."/>
            <person name="Palculict T."/>
            <person name="Mathew T."/>
            <person name="Vee V."/>
            <person name="Velamala V."/>
            <person name="Korchina V."/>
            <person name="Cai W."/>
            <person name="Liu W."/>
            <person name="Dai W."/>
            <person name="Zou X."/>
            <person name="Zhu Y."/>
            <person name="Zhang Y."/>
            <person name="Wu Y.-Q."/>
            <person name="Xin Y."/>
            <person name="Nazarath L."/>
            <person name="Kovar C."/>
            <person name="Han Y."/>
            <person name="Muzny D."/>
            <person name="Gibbs R."/>
        </authorList>
    </citation>
    <scope>NUCLEOTIDE SEQUENCE [LARGE SCALE GENOMIC DNA]</scope>
    <source>
        <strain evidence="5">Jacobina</strain>
    </source>
</reference>
<reference evidence="4" key="3">
    <citation type="submission" date="2020-05" db="UniProtKB">
        <authorList>
            <consortium name="EnsemblMetazoa"/>
        </authorList>
    </citation>
    <scope>IDENTIFICATION</scope>
    <source>
        <strain evidence="4">Jacobina</strain>
    </source>
</reference>
<dbReference type="InterPro" id="IPR032135">
    <property type="entry name" value="DUF4817"/>
</dbReference>
<dbReference type="VEuPathDB" id="VectorBase:LLOJ005929"/>
<proteinExistence type="predicted"/>
<keyword evidence="5" id="KW-1185">Reference proteome</keyword>
<dbReference type="AlphaFoldDB" id="A0A1B0CMP1"/>
<evidence type="ECO:0000313" key="5">
    <source>
        <dbReference type="Proteomes" id="UP000092461"/>
    </source>
</evidence>
<evidence type="ECO:0000313" key="3">
    <source>
        <dbReference type="EMBL" id="MBC1171017.1"/>
    </source>
</evidence>
<feature type="domain" description="DUF4817" evidence="2">
    <location>
        <begin position="5"/>
        <end position="59"/>
    </location>
</feature>
<feature type="region of interest" description="Disordered" evidence="1">
    <location>
        <begin position="53"/>
        <end position="99"/>
    </location>
</feature>
<dbReference type="EMBL" id="AJWK01019014">
    <property type="status" value="NOT_ANNOTATED_CDS"/>
    <property type="molecule type" value="Genomic_DNA"/>
</dbReference>
<name>A0A1B0CMP1_LUTLO</name>
<evidence type="ECO:0000256" key="1">
    <source>
        <dbReference type="SAM" id="MobiDB-lite"/>
    </source>
</evidence>
<dbReference type="Proteomes" id="UP000092461">
    <property type="component" value="Unassembled WGS sequence"/>
</dbReference>
<accession>A0A1B0CMP1</accession>
<protein>
    <submittedName>
        <fullName evidence="3">Putative dd41d transposase</fullName>
    </submittedName>
</protein>
<evidence type="ECO:0000313" key="4">
    <source>
        <dbReference type="EnsemblMetazoa" id="LLOJ005929-PA"/>
    </source>
</evidence>
<dbReference type="Pfam" id="PF16087">
    <property type="entry name" value="DUF4817"/>
    <property type="match status" value="1"/>
</dbReference>
<feature type="compositionally biased region" description="Basic and acidic residues" evidence="1">
    <location>
        <begin position="69"/>
        <end position="82"/>
    </location>
</feature>
<dbReference type="EMBL" id="GITU01002314">
    <property type="protein sequence ID" value="MBC1171017.1"/>
    <property type="molecule type" value="Transcribed_RNA"/>
</dbReference>
<dbReference type="EnsemblMetazoa" id="LLOJ005929-RA">
    <property type="protein sequence ID" value="LLOJ005929-PA"/>
    <property type="gene ID" value="LLOJ005929"/>
</dbReference>
<evidence type="ECO:0000259" key="2">
    <source>
        <dbReference type="Pfam" id="PF16087"/>
    </source>
</evidence>